<dbReference type="Gene3D" id="3.20.20.150">
    <property type="entry name" value="Divalent-metal-dependent TIM barrel enzymes"/>
    <property type="match status" value="1"/>
</dbReference>
<protein>
    <submittedName>
        <fullName evidence="2">Xylose isomerase</fullName>
    </submittedName>
</protein>
<dbReference type="PATRIC" id="fig|516051.4.peg.1594"/>
<dbReference type="Pfam" id="PF01261">
    <property type="entry name" value="AP_endonuc_2"/>
    <property type="match status" value="1"/>
</dbReference>
<organism evidence="2 3">
    <name type="scientific">Flagellimonas lutaonensis</name>
    <dbReference type="NCBI Taxonomy" id="516051"/>
    <lineage>
        <taxon>Bacteria</taxon>
        <taxon>Pseudomonadati</taxon>
        <taxon>Bacteroidota</taxon>
        <taxon>Flavobacteriia</taxon>
        <taxon>Flavobacteriales</taxon>
        <taxon>Flavobacteriaceae</taxon>
        <taxon>Flagellimonas</taxon>
    </lineage>
</organism>
<dbReference type="GO" id="GO:0016853">
    <property type="term" value="F:isomerase activity"/>
    <property type="evidence" value="ECO:0007669"/>
    <property type="project" value="UniProtKB-KW"/>
</dbReference>
<accession>A0A0D5YSC8</accession>
<dbReference type="EMBL" id="CP011071">
    <property type="protein sequence ID" value="AKA35165.1"/>
    <property type="molecule type" value="Genomic_DNA"/>
</dbReference>
<evidence type="ECO:0000313" key="3">
    <source>
        <dbReference type="Proteomes" id="UP000032726"/>
    </source>
</evidence>
<dbReference type="HOGENOM" id="CLU_050006_6_2_10"/>
<keyword evidence="2" id="KW-0413">Isomerase</keyword>
<feature type="domain" description="Xylose isomerase-like TIM barrel" evidence="1">
    <location>
        <begin position="97"/>
        <end position="342"/>
    </location>
</feature>
<proteinExistence type="predicted"/>
<dbReference type="SUPFAM" id="SSF51658">
    <property type="entry name" value="Xylose isomerase-like"/>
    <property type="match status" value="1"/>
</dbReference>
<evidence type="ECO:0000259" key="1">
    <source>
        <dbReference type="Pfam" id="PF01261"/>
    </source>
</evidence>
<evidence type="ECO:0000313" key="2">
    <source>
        <dbReference type="EMBL" id="AKA35165.1"/>
    </source>
</evidence>
<reference evidence="2 3" key="1">
    <citation type="submission" date="2015-03" db="EMBL/GenBank/DDBJ databases">
        <title>Complete genome sequence of Muricauda lutaonensis CC-HSB-11T, isolated from a coastal hot spring.</title>
        <authorList>
            <person name="Kim K.M."/>
        </authorList>
    </citation>
    <scope>NUCLEOTIDE SEQUENCE [LARGE SCALE GENOMIC DNA]</scope>
    <source>
        <strain evidence="2 3">CC-HSB-11</strain>
    </source>
</reference>
<sequence>MRILNYNVVVIFNVITNPTLSYTIMKRRQFIGNSAKAGVGLSIMGIYACKNTNKKEAKEEETAVEAAVEPFFKLSLAQWSINKMIRNDGVDPYTFAEKAKAWGFEGLEYVSGLYYPLLEKDNFSEAAMKEFVDRSNAESQKHGLTNLLIMIDGQGNLAAEESTERTAAVENHHKWVDAAAAMGCHSIRVNLNGSTDPEVWKEASIDGLTQLASYAKDKNINIIVENHGGPSSNAAWLAEIMKEVNMANCGTLPDFGNFCMKREDGSYYESKCIEEYDKYKGVKELMPYAKAVSAKSYDFDEEGNETTIDYVRMLKIVKDAGYTGYIGVEYEGNELGEKEGILATKNLLINAAKKI</sequence>
<dbReference type="KEGG" id="mlt:VC82_1546"/>
<dbReference type="InterPro" id="IPR036237">
    <property type="entry name" value="Xyl_isomerase-like_sf"/>
</dbReference>
<dbReference type="InterPro" id="IPR013022">
    <property type="entry name" value="Xyl_isomerase-like_TIM-brl"/>
</dbReference>
<name>A0A0D5YSC8_9FLAO</name>
<keyword evidence="3" id="KW-1185">Reference proteome</keyword>
<dbReference type="STRING" id="516051.VC82_1546"/>
<gene>
    <name evidence="2" type="ORF">VC82_1546</name>
</gene>
<dbReference type="InterPro" id="IPR050312">
    <property type="entry name" value="IolE/XylAMocC-like"/>
</dbReference>
<dbReference type="AlphaFoldDB" id="A0A0D5YSC8"/>
<dbReference type="PANTHER" id="PTHR12110:SF53">
    <property type="entry name" value="BLR5974 PROTEIN"/>
    <property type="match status" value="1"/>
</dbReference>
<dbReference type="PANTHER" id="PTHR12110">
    <property type="entry name" value="HYDROXYPYRUVATE ISOMERASE"/>
    <property type="match status" value="1"/>
</dbReference>
<dbReference type="Proteomes" id="UP000032726">
    <property type="component" value="Chromosome"/>
</dbReference>